<keyword evidence="1" id="KW-1133">Transmembrane helix</keyword>
<dbReference type="Proteomes" id="UP000294558">
    <property type="component" value="Unassembled WGS sequence"/>
</dbReference>
<keyword evidence="3" id="KW-1185">Reference proteome</keyword>
<feature type="transmembrane region" description="Helical" evidence="1">
    <location>
        <begin position="53"/>
        <end position="80"/>
    </location>
</feature>
<keyword evidence="1" id="KW-0472">Membrane</keyword>
<feature type="transmembrane region" description="Helical" evidence="1">
    <location>
        <begin position="101"/>
        <end position="121"/>
    </location>
</feature>
<reference evidence="2 3" key="1">
    <citation type="submission" date="2019-03" db="EMBL/GenBank/DDBJ databases">
        <title>Sequencing the genomes of 1000 actinobacteria strains.</title>
        <authorList>
            <person name="Klenk H.-P."/>
        </authorList>
    </citation>
    <scope>NUCLEOTIDE SEQUENCE [LARGE SCALE GENOMIC DNA]</scope>
    <source>
        <strain evidence="2 3">DSM 18936</strain>
    </source>
</reference>
<dbReference type="Pfam" id="PF13803">
    <property type="entry name" value="DUF4184"/>
    <property type="match status" value="1"/>
</dbReference>
<feature type="transmembrane region" description="Helical" evidence="1">
    <location>
        <begin position="151"/>
        <end position="171"/>
    </location>
</feature>
<gene>
    <name evidence="2" type="ORF">BDK89_0085</name>
</gene>
<evidence type="ECO:0000313" key="2">
    <source>
        <dbReference type="EMBL" id="TDT14530.1"/>
    </source>
</evidence>
<name>A0A4R7HUK9_9ACTN</name>
<dbReference type="EMBL" id="SOAU01000001">
    <property type="protein sequence ID" value="TDT14530.1"/>
    <property type="molecule type" value="Genomic_DNA"/>
</dbReference>
<protein>
    <submittedName>
        <fullName evidence="2">Uncharacterized protein DUF4184</fullName>
    </submittedName>
</protein>
<accession>A0A4R7HUK9</accession>
<organism evidence="2 3">
    <name type="scientific">Ilumatobacter fluminis</name>
    <dbReference type="NCBI Taxonomy" id="467091"/>
    <lineage>
        <taxon>Bacteria</taxon>
        <taxon>Bacillati</taxon>
        <taxon>Actinomycetota</taxon>
        <taxon>Acidimicrobiia</taxon>
        <taxon>Acidimicrobiales</taxon>
        <taxon>Ilumatobacteraceae</taxon>
        <taxon>Ilumatobacter</taxon>
    </lineage>
</organism>
<proteinExistence type="predicted"/>
<dbReference type="InterPro" id="IPR025238">
    <property type="entry name" value="DUF4184"/>
</dbReference>
<evidence type="ECO:0000313" key="3">
    <source>
        <dbReference type="Proteomes" id="UP000294558"/>
    </source>
</evidence>
<comment type="caution">
    <text evidence="2">The sequence shown here is derived from an EMBL/GenBank/DDBJ whole genome shotgun (WGS) entry which is preliminary data.</text>
</comment>
<feature type="transmembrane region" description="Helical" evidence="1">
    <location>
        <begin position="192"/>
        <end position="216"/>
    </location>
</feature>
<dbReference type="AlphaFoldDB" id="A0A4R7HUK9"/>
<evidence type="ECO:0000256" key="1">
    <source>
        <dbReference type="SAM" id="Phobius"/>
    </source>
</evidence>
<keyword evidence="1" id="KW-0812">Transmembrane</keyword>
<feature type="transmembrane region" description="Helical" evidence="1">
    <location>
        <begin position="222"/>
        <end position="244"/>
    </location>
</feature>
<sequence>MTWFAHQAPAVGLKLARPRWFDGTALCVGTIMPDTLLSVGEELGIDSHTWPSAVLLGVPIGVALTVLFRLVVAPLAATMLPDLGPFRLWSFGVLADRRPRWWTTVTSVVVGIVTHVVLDWFTHGERWLPQRLGYADTTVTWFGDTMTAPEALQIVGHIGLSITTVALAWHLGRHRKLEEWYGADTVERARTATLGPGAVVGWYATVALGAAAGAAWAGSSFWVVGVERVAVGVYVGAIVGAALVRRVANVSVSGSLGEQRVAVGVGPVEPAEQIRAGHDRRVP</sequence>